<keyword evidence="1" id="KW-0812">Transmembrane</keyword>
<sequence length="112" mass="12414">MVHNPQFRSSSKDCESIAEEFPPRNKYSGLTKKVFCVPLIFWLIAGTIASIGLICGLSLFLLNGTREVAIKHEQNVIKAQTGELMGDTMHQIKHINEMPEASSTLEEVLPTS</sequence>
<feature type="transmembrane region" description="Helical" evidence="1">
    <location>
        <begin position="39"/>
        <end position="62"/>
    </location>
</feature>
<proteinExistence type="predicted"/>
<keyword evidence="1" id="KW-0472">Membrane</keyword>
<reference evidence="2" key="1">
    <citation type="submission" date="2020-12" db="EMBL/GenBank/DDBJ databases">
        <title>Metabolic potential, ecology and presence of endohyphal bacteria is reflected in genomic diversity of Mucoromycotina.</title>
        <authorList>
            <person name="Muszewska A."/>
            <person name="Okrasinska A."/>
            <person name="Steczkiewicz K."/>
            <person name="Drgas O."/>
            <person name="Orlowska M."/>
            <person name="Perlinska-Lenart U."/>
            <person name="Aleksandrzak-Piekarczyk T."/>
            <person name="Szatraj K."/>
            <person name="Zielenkiewicz U."/>
            <person name="Pilsyk S."/>
            <person name="Malc E."/>
            <person name="Mieczkowski P."/>
            <person name="Kruszewska J.S."/>
            <person name="Biernat P."/>
            <person name="Pawlowska J."/>
        </authorList>
    </citation>
    <scope>NUCLEOTIDE SEQUENCE</scope>
    <source>
        <strain evidence="2">WA0000051536</strain>
    </source>
</reference>
<gene>
    <name evidence="2" type="ORF">INT44_000750</name>
</gene>
<organism evidence="2 3">
    <name type="scientific">Umbelopsis vinacea</name>
    <dbReference type="NCBI Taxonomy" id="44442"/>
    <lineage>
        <taxon>Eukaryota</taxon>
        <taxon>Fungi</taxon>
        <taxon>Fungi incertae sedis</taxon>
        <taxon>Mucoromycota</taxon>
        <taxon>Mucoromycotina</taxon>
        <taxon>Umbelopsidomycetes</taxon>
        <taxon>Umbelopsidales</taxon>
        <taxon>Umbelopsidaceae</taxon>
        <taxon>Umbelopsis</taxon>
    </lineage>
</organism>
<dbReference type="Proteomes" id="UP000612746">
    <property type="component" value="Unassembled WGS sequence"/>
</dbReference>
<accession>A0A8H7ULW0</accession>
<evidence type="ECO:0000256" key="1">
    <source>
        <dbReference type="SAM" id="Phobius"/>
    </source>
</evidence>
<name>A0A8H7ULW0_9FUNG</name>
<dbReference type="AlphaFoldDB" id="A0A8H7ULW0"/>
<protein>
    <submittedName>
        <fullName evidence="2">Uncharacterized protein</fullName>
    </submittedName>
</protein>
<evidence type="ECO:0000313" key="3">
    <source>
        <dbReference type="Proteomes" id="UP000612746"/>
    </source>
</evidence>
<keyword evidence="3" id="KW-1185">Reference proteome</keyword>
<dbReference type="OrthoDB" id="2350176at2759"/>
<comment type="caution">
    <text evidence="2">The sequence shown here is derived from an EMBL/GenBank/DDBJ whole genome shotgun (WGS) entry which is preliminary data.</text>
</comment>
<evidence type="ECO:0000313" key="2">
    <source>
        <dbReference type="EMBL" id="KAG2188000.1"/>
    </source>
</evidence>
<keyword evidence="1" id="KW-1133">Transmembrane helix</keyword>
<dbReference type="EMBL" id="JAEPRA010000002">
    <property type="protein sequence ID" value="KAG2188000.1"/>
    <property type="molecule type" value="Genomic_DNA"/>
</dbReference>